<evidence type="ECO:0000313" key="2">
    <source>
        <dbReference type="Proteomes" id="UP001256827"/>
    </source>
</evidence>
<accession>A0ABY9TCW4</accession>
<proteinExistence type="predicted"/>
<keyword evidence="1" id="KW-0614">Plasmid</keyword>
<evidence type="ECO:0000313" key="1">
    <source>
        <dbReference type="EMBL" id="WNC17948.1"/>
    </source>
</evidence>
<dbReference type="RefSeq" id="WP_310774742.1">
    <property type="nucleotide sequence ID" value="NZ_CP134052.1"/>
</dbReference>
<dbReference type="EMBL" id="CP134052">
    <property type="protein sequence ID" value="WNC17948.1"/>
    <property type="molecule type" value="Genomic_DNA"/>
</dbReference>
<geneLocation type="plasmid" evidence="1 2">
    <name>pBbsI</name>
</geneLocation>
<sequence length="182" mass="21368">MDKKKLLWLLLVPLLVIVVMLMVKGKSNWMELEEKQDMFQVDLQNCNCERPDHEYHPEHYLAPKDVIINFFGYLKAGEYANVASFFDPDVMVSYFYEEKNKAGYDKKVKLFGDALSRNGTLEDARITSLEKIDLSQYLVKVEIRYNDGSTVKKEITLEERVTEERLERETFIITTPDELLEK</sequence>
<reference evidence="1 2" key="1">
    <citation type="submission" date="2023-09" db="EMBL/GenBank/DDBJ databases">
        <title>Complete Genome and Methylome dissection of Bacillus brevis NEB573 original source of BbsI restriction endonuclease.</title>
        <authorList>
            <person name="Fomenkov A."/>
            <person name="Roberts R.D."/>
        </authorList>
    </citation>
    <scope>NUCLEOTIDE SEQUENCE [LARGE SCALE GENOMIC DNA]</scope>
    <source>
        <strain evidence="1 2">NEB573</strain>
        <plasmid evidence="1 2">pBbsI</plasmid>
    </source>
</reference>
<keyword evidence="2" id="KW-1185">Reference proteome</keyword>
<protein>
    <submittedName>
        <fullName evidence="1">Uncharacterized protein</fullName>
    </submittedName>
</protein>
<gene>
    <name evidence="1" type="ORF">RGB73_30300</name>
</gene>
<name>A0ABY9TCW4_BREBE</name>
<dbReference type="Proteomes" id="UP001256827">
    <property type="component" value="Plasmid pBbsI"/>
</dbReference>
<organism evidence="1 2">
    <name type="scientific">Brevibacillus brevis</name>
    <name type="common">Bacillus brevis</name>
    <dbReference type="NCBI Taxonomy" id="1393"/>
    <lineage>
        <taxon>Bacteria</taxon>
        <taxon>Bacillati</taxon>
        <taxon>Bacillota</taxon>
        <taxon>Bacilli</taxon>
        <taxon>Bacillales</taxon>
        <taxon>Paenibacillaceae</taxon>
        <taxon>Brevibacillus</taxon>
    </lineage>
</organism>